<dbReference type="InterPro" id="IPR028978">
    <property type="entry name" value="Chorismate_lyase_/UTRA_dom_sf"/>
</dbReference>
<dbReference type="InterPro" id="IPR011663">
    <property type="entry name" value="UTRA"/>
</dbReference>
<dbReference type="CDD" id="cd07377">
    <property type="entry name" value="WHTH_GntR"/>
    <property type="match status" value="1"/>
</dbReference>
<keyword evidence="1" id="KW-0805">Transcription regulation</keyword>
<dbReference type="Pfam" id="PF07702">
    <property type="entry name" value="UTRA"/>
    <property type="match status" value="1"/>
</dbReference>
<dbReference type="GO" id="GO:0003677">
    <property type="term" value="F:DNA binding"/>
    <property type="evidence" value="ECO:0007669"/>
    <property type="project" value="UniProtKB-KW"/>
</dbReference>
<dbReference type="PANTHER" id="PTHR44846">
    <property type="entry name" value="MANNOSYL-D-GLYCERATE TRANSPORT/METABOLISM SYSTEM REPRESSOR MNGR-RELATED"/>
    <property type="match status" value="1"/>
</dbReference>
<comment type="caution">
    <text evidence="5">The sequence shown here is derived from an EMBL/GenBank/DDBJ whole genome shotgun (WGS) entry which is preliminary data.</text>
</comment>
<dbReference type="SMART" id="SM00345">
    <property type="entry name" value="HTH_GNTR"/>
    <property type="match status" value="1"/>
</dbReference>
<evidence type="ECO:0000256" key="3">
    <source>
        <dbReference type="ARBA" id="ARBA00023163"/>
    </source>
</evidence>
<keyword evidence="6" id="KW-1185">Reference proteome</keyword>
<feature type="domain" description="HTH gntR-type" evidence="4">
    <location>
        <begin position="10"/>
        <end position="78"/>
    </location>
</feature>
<evidence type="ECO:0000256" key="1">
    <source>
        <dbReference type="ARBA" id="ARBA00023015"/>
    </source>
</evidence>
<dbReference type="SMART" id="SM00866">
    <property type="entry name" value="UTRA"/>
    <property type="match status" value="1"/>
</dbReference>
<dbReference type="Pfam" id="PF00392">
    <property type="entry name" value="GntR"/>
    <property type="match status" value="1"/>
</dbReference>
<evidence type="ECO:0000259" key="4">
    <source>
        <dbReference type="PROSITE" id="PS50949"/>
    </source>
</evidence>
<proteinExistence type="predicted"/>
<evidence type="ECO:0000313" key="5">
    <source>
        <dbReference type="EMBL" id="KPL78764.1"/>
    </source>
</evidence>
<dbReference type="GO" id="GO:0045892">
    <property type="term" value="P:negative regulation of DNA-templated transcription"/>
    <property type="evidence" value="ECO:0007669"/>
    <property type="project" value="TreeGrafter"/>
</dbReference>
<dbReference type="GO" id="GO:0003700">
    <property type="term" value="F:DNA-binding transcription factor activity"/>
    <property type="evidence" value="ECO:0007669"/>
    <property type="project" value="InterPro"/>
</dbReference>
<dbReference type="SUPFAM" id="SSF64288">
    <property type="entry name" value="Chorismate lyase-like"/>
    <property type="match status" value="1"/>
</dbReference>
<reference evidence="5 6" key="1">
    <citation type="submission" date="2015-07" db="EMBL/GenBank/DDBJ databases">
        <title>Genome sequence of Ornatilinea apprima DSM 23815.</title>
        <authorList>
            <person name="Hemp J."/>
            <person name="Ward L.M."/>
            <person name="Pace L.A."/>
            <person name="Fischer W.W."/>
        </authorList>
    </citation>
    <scope>NUCLEOTIDE SEQUENCE [LARGE SCALE GENOMIC DNA]</scope>
    <source>
        <strain evidence="5 6">P3M-1</strain>
    </source>
</reference>
<dbReference type="STRING" id="1134406.ADN00_05885"/>
<keyword evidence="2" id="KW-0238">DNA-binding</keyword>
<gene>
    <name evidence="5" type="ORF">ADN00_05885</name>
</gene>
<name>A0A0P6XGD2_9CHLR</name>
<dbReference type="OrthoDB" id="146373at2"/>
<dbReference type="AlphaFoldDB" id="A0A0P6XGD2"/>
<accession>A0A0P6XGD2</accession>
<evidence type="ECO:0000313" key="6">
    <source>
        <dbReference type="Proteomes" id="UP000050417"/>
    </source>
</evidence>
<keyword evidence="3" id="KW-0804">Transcription</keyword>
<dbReference type="PROSITE" id="PS50949">
    <property type="entry name" value="HTH_GNTR"/>
    <property type="match status" value="1"/>
</dbReference>
<dbReference type="InterPro" id="IPR000524">
    <property type="entry name" value="Tscrpt_reg_HTH_GntR"/>
</dbReference>
<dbReference type="Gene3D" id="1.10.10.10">
    <property type="entry name" value="Winged helix-like DNA-binding domain superfamily/Winged helix DNA-binding domain"/>
    <property type="match status" value="1"/>
</dbReference>
<dbReference type="RefSeq" id="WP_075062039.1">
    <property type="nucleotide sequence ID" value="NZ_LGCL01000016.1"/>
</dbReference>
<dbReference type="PRINTS" id="PR00035">
    <property type="entry name" value="HTHGNTR"/>
</dbReference>
<protein>
    <recommendedName>
        <fullName evidence="4">HTH gntR-type domain-containing protein</fullName>
    </recommendedName>
</protein>
<dbReference type="PANTHER" id="PTHR44846:SF1">
    <property type="entry name" value="MANNOSYL-D-GLYCERATE TRANSPORT_METABOLISM SYSTEM REPRESSOR MNGR-RELATED"/>
    <property type="match status" value="1"/>
</dbReference>
<dbReference type="SUPFAM" id="SSF46785">
    <property type="entry name" value="Winged helix' DNA-binding domain"/>
    <property type="match status" value="1"/>
</dbReference>
<dbReference type="InterPro" id="IPR036390">
    <property type="entry name" value="WH_DNA-bd_sf"/>
</dbReference>
<organism evidence="5 6">
    <name type="scientific">Ornatilinea apprima</name>
    <dbReference type="NCBI Taxonomy" id="1134406"/>
    <lineage>
        <taxon>Bacteria</taxon>
        <taxon>Bacillati</taxon>
        <taxon>Chloroflexota</taxon>
        <taxon>Anaerolineae</taxon>
        <taxon>Anaerolineales</taxon>
        <taxon>Anaerolineaceae</taxon>
        <taxon>Ornatilinea</taxon>
    </lineage>
</organism>
<dbReference type="InterPro" id="IPR050679">
    <property type="entry name" value="Bact_HTH_transcr_reg"/>
</dbReference>
<dbReference type="Proteomes" id="UP000050417">
    <property type="component" value="Unassembled WGS sequence"/>
</dbReference>
<sequence length="244" mass="27882">MKKIVRSSYLPMYIQISDIIREAIQNGELCENDRVWSEREIMDRFDVSRNTAQSAIDELVKNGLLTRIQGKGTFVSNWRVNIGLQSLVSFSEATRIKGKTPSSKIISFTTEEPSKSVAQKLEIEPNAAVYKLERLRLADDLPMMHEVSYLPVSLFPDLTRFDFSQESLFAVLEKEYQAQIGWQKQIIHPLISTAYEAELLSVSAGVPLIETEGITYLEDNTPIEVNRLIYRSDLYELSVISKRK</sequence>
<dbReference type="InterPro" id="IPR036388">
    <property type="entry name" value="WH-like_DNA-bd_sf"/>
</dbReference>
<dbReference type="EMBL" id="LGCL01000016">
    <property type="protein sequence ID" value="KPL78764.1"/>
    <property type="molecule type" value="Genomic_DNA"/>
</dbReference>
<evidence type="ECO:0000256" key="2">
    <source>
        <dbReference type="ARBA" id="ARBA00023125"/>
    </source>
</evidence>
<dbReference type="Gene3D" id="3.40.1410.10">
    <property type="entry name" value="Chorismate lyase-like"/>
    <property type="match status" value="1"/>
</dbReference>